<dbReference type="Proteomes" id="UP000789570">
    <property type="component" value="Unassembled WGS sequence"/>
</dbReference>
<dbReference type="EMBL" id="CAJVPQ010009473">
    <property type="protein sequence ID" value="CAG8715617.1"/>
    <property type="molecule type" value="Genomic_DNA"/>
</dbReference>
<keyword evidence="2" id="KW-1185">Reference proteome</keyword>
<evidence type="ECO:0000313" key="2">
    <source>
        <dbReference type="Proteomes" id="UP000789570"/>
    </source>
</evidence>
<feature type="non-terminal residue" evidence="1">
    <location>
        <position position="103"/>
    </location>
</feature>
<dbReference type="Gene3D" id="1.10.630.10">
    <property type="entry name" value="Cytochrome P450"/>
    <property type="match status" value="1"/>
</dbReference>
<comment type="caution">
    <text evidence="1">The sequence shown here is derived from an EMBL/GenBank/DDBJ whole genome shotgun (WGS) entry which is preliminary data.</text>
</comment>
<accession>A0A9N9N9S5</accession>
<proteinExistence type="predicted"/>
<dbReference type="GO" id="GO:0020037">
    <property type="term" value="F:heme binding"/>
    <property type="evidence" value="ECO:0007669"/>
    <property type="project" value="InterPro"/>
</dbReference>
<name>A0A9N9N9S5_9GLOM</name>
<dbReference type="GO" id="GO:0016705">
    <property type="term" value="F:oxidoreductase activity, acting on paired donors, with incorporation or reduction of molecular oxygen"/>
    <property type="evidence" value="ECO:0007669"/>
    <property type="project" value="InterPro"/>
</dbReference>
<dbReference type="OrthoDB" id="1470350at2759"/>
<sequence>KRAEIENDDENGYDEGGIPLSDPDVCATLMEIYMAEEIKEILRDDTTRQITYEDLDKFTYLNAIIKESQRVISLAPFTLRKVILVERSDHKIVKNTYSPFGGL</sequence>
<dbReference type="GO" id="GO:0004497">
    <property type="term" value="F:monooxygenase activity"/>
    <property type="evidence" value="ECO:0007669"/>
    <property type="project" value="InterPro"/>
</dbReference>
<dbReference type="AlphaFoldDB" id="A0A9N9N9S5"/>
<evidence type="ECO:0000313" key="1">
    <source>
        <dbReference type="EMBL" id="CAG8715617.1"/>
    </source>
</evidence>
<gene>
    <name evidence="1" type="ORF">FCALED_LOCUS14138</name>
</gene>
<organism evidence="1 2">
    <name type="scientific">Funneliformis caledonium</name>
    <dbReference type="NCBI Taxonomy" id="1117310"/>
    <lineage>
        <taxon>Eukaryota</taxon>
        <taxon>Fungi</taxon>
        <taxon>Fungi incertae sedis</taxon>
        <taxon>Mucoromycota</taxon>
        <taxon>Glomeromycotina</taxon>
        <taxon>Glomeromycetes</taxon>
        <taxon>Glomerales</taxon>
        <taxon>Glomeraceae</taxon>
        <taxon>Funneliformis</taxon>
    </lineage>
</organism>
<dbReference type="InterPro" id="IPR001128">
    <property type="entry name" value="Cyt_P450"/>
</dbReference>
<dbReference type="Pfam" id="PF00067">
    <property type="entry name" value="p450"/>
    <property type="match status" value="1"/>
</dbReference>
<dbReference type="InterPro" id="IPR036396">
    <property type="entry name" value="Cyt_P450_sf"/>
</dbReference>
<dbReference type="GO" id="GO:0005506">
    <property type="term" value="F:iron ion binding"/>
    <property type="evidence" value="ECO:0007669"/>
    <property type="project" value="InterPro"/>
</dbReference>
<dbReference type="SUPFAM" id="SSF48264">
    <property type="entry name" value="Cytochrome P450"/>
    <property type="match status" value="1"/>
</dbReference>
<reference evidence="1" key="1">
    <citation type="submission" date="2021-06" db="EMBL/GenBank/DDBJ databases">
        <authorList>
            <person name="Kallberg Y."/>
            <person name="Tangrot J."/>
            <person name="Rosling A."/>
        </authorList>
    </citation>
    <scope>NUCLEOTIDE SEQUENCE</scope>
    <source>
        <strain evidence="1">UK204</strain>
    </source>
</reference>
<protein>
    <submittedName>
        <fullName evidence="1">10331_t:CDS:1</fullName>
    </submittedName>
</protein>